<evidence type="ECO:0000313" key="10">
    <source>
        <dbReference type="Proteomes" id="UP000005223"/>
    </source>
</evidence>
<dbReference type="KEGG" id="mth:MTH_942"/>
<comment type="catalytic activity">
    <reaction evidence="6">
        <text>a 2'-deoxyadenosine in DNA + S-adenosyl-L-methionine = an N(6)-methyl-2'-deoxyadenosine in DNA + S-adenosyl-L-homocysteine + H(+)</text>
        <dbReference type="Rhea" id="RHEA:15197"/>
        <dbReference type="Rhea" id="RHEA-COMP:12418"/>
        <dbReference type="Rhea" id="RHEA-COMP:12419"/>
        <dbReference type="ChEBI" id="CHEBI:15378"/>
        <dbReference type="ChEBI" id="CHEBI:57856"/>
        <dbReference type="ChEBI" id="CHEBI:59789"/>
        <dbReference type="ChEBI" id="CHEBI:90615"/>
        <dbReference type="ChEBI" id="CHEBI:90616"/>
        <dbReference type="EC" id="2.1.1.72"/>
    </reaction>
</comment>
<keyword evidence="10" id="KW-1185">Reference proteome</keyword>
<sequence>MVSQLACIIWTGIIAGRTATLTEGDNMKLPKWLEEKYDLLWDKFEDREFRSTEALEILGKEHLIDEKSLSAAISEMRKKGWIETRKDPDDERRRIYMLRPKSEIIQDYLTLKDDKLGRADIERILKGAADLIRTRVDYKFILVLLFMKQMSDKWMMEYQKAYEDAIKEYGLSEEEARLEARNSAYHDLDIKEEYLWDNIRKDVENLPIKFAGALKNLAELNPAFKDVVDAFDFVEFTQSQENREILRQLVELFSEKKLTNVDPDILGDAYEWILRYFAPTKAKEGEVYTPREVIRLLVEILDPKPGESVYDPASASNGMLIISHKYVKETYGEAERLFLYGQEVNRKTMALGSMNMYIHDIKDHHIAHGDTLLYPKFKESDGIMRFDVVIANPPWNQDGYGEDTLKKGDYWRERFRYGFVNKQSADWAWIQHMIASAKDDGRIGVVIDNGCLFRGGREKSIRSAVLEDDLIEAVILLPEKLFYNTGAPGAIIILNKDKDEERRGKVLFINAGEEYEKHPEVRKLNILSDGNIERILEAYREFQGDDGFSRVVDLDEIRENDYNLNVPLYAFPEEELEDIDVAGEWMRLSEIEEELAEVDERIRGYLDELGYMGVKM</sequence>
<evidence type="ECO:0000256" key="3">
    <source>
        <dbReference type="ARBA" id="ARBA00022679"/>
    </source>
</evidence>
<evidence type="ECO:0000313" key="9">
    <source>
        <dbReference type="EMBL" id="AAB85440.1"/>
    </source>
</evidence>
<dbReference type="EC" id="2.1.1.72" evidence="1"/>
<dbReference type="PRINTS" id="PR00507">
    <property type="entry name" value="N12N6MTFRASE"/>
</dbReference>
<dbReference type="InterPro" id="IPR022749">
    <property type="entry name" value="D12N6_MeTrfase_N"/>
</dbReference>
<dbReference type="PANTHER" id="PTHR42933:SF3">
    <property type="entry name" value="TYPE I RESTRICTION ENZYME MJAVIII METHYLASE SUBUNIT"/>
    <property type="match status" value="1"/>
</dbReference>
<protein>
    <recommendedName>
        <fullName evidence="1">site-specific DNA-methyltransferase (adenine-specific)</fullName>
        <ecNumber evidence="1">2.1.1.72</ecNumber>
    </recommendedName>
</protein>
<dbReference type="InterPro" id="IPR002052">
    <property type="entry name" value="DNA_methylase_N6_adenine_CS"/>
</dbReference>
<evidence type="ECO:0000259" key="7">
    <source>
        <dbReference type="Pfam" id="PF02384"/>
    </source>
</evidence>
<feature type="domain" description="N6 adenine-specific DNA methyltransferase N-terminal" evidence="8">
    <location>
        <begin position="122"/>
        <end position="253"/>
    </location>
</feature>
<evidence type="ECO:0000259" key="8">
    <source>
        <dbReference type="Pfam" id="PF12161"/>
    </source>
</evidence>
<dbReference type="InterPro" id="IPR036390">
    <property type="entry name" value="WH_DNA-bd_sf"/>
</dbReference>
<dbReference type="GO" id="GO:0032259">
    <property type="term" value="P:methylation"/>
    <property type="evidence" value="ECO:0007669"/>
    <property type="project" value="UniProtKB-KW"/>
</dbReference>
<gene>
    <name evidence="9" type="ordered locus">MTH_942</name>
</gene>
<dbReference type="Gene3D" id="1.20.1260.30">
    <property type="match status" value="1"/>
</dbReference>
<dbReference type="EnsemblBacteria" id="AAB85440">
    <property type="protein sequence ID" value="AAB85440"/>
    <property type="gene ID" value="MTH_942"/>
</dbReference>
<keyword evidence="4" id="KW-0949">S-adenosyl-L-methionine</keyword>
<dbReference type="SUPFAM" id="SSF53335">
    <property type="entry name" value="S-adenosyl-L-methionine-dependent methyltransferases"/>
    <property type="match status" value="1"/>
</dbReference>
<dbReference type="InterPro" id="IPR038333">
    <property type="entry name" value="T1MK-like_N_sf"/>
</dbReference>
<name>O27025_METTH</name>
<keyword evidence="2" id="KW-0489">Methyltransferase</keyword>
<dbReference type="PROSITE" id="PS00092">
    <property type="entry name" value="N6_MTASE"/>
    <property type="match status" value="1"/>
</dbReference>
<evidence type="ECO:0000256" key="5">
    <source>
        <dbReference type="ARBA" id="ARBA00022747"/>
    </source>
</evidence>
<organism evidence="9 10">
    <name type="scientific">Methanothermobacter thermautotrophicus (strain ATCC 29096 / DSM 1053 / JCM 10044 / NBRC 100330 / Delta H)</name>
    <name type="common">Methanobacterium thermoautotrophicum</name>
    <dbReference type="NCBI Taxonomy" id="187420"/>
    <lineage>
        <taxon>Archaea</taxon>
        <taxon>Methanobacteriati</taxon>
        <taxon>Methanobacteriota</taxon>
        <taxon>Methanomada group</taxon>
        <taxon>Methanobacteria</taxon>
        <taxon>Methanobacteriales</taxon>
        <taxon>Methanobacteriaceae</taxon>
        <taxon>Methanothermobacter</taxon>
    </lineage>
</organism>
<dbReference type="GO" id="GO:0009007">
    <property type="term" value="F:site-specific DNA-methyltransferase (adenine-specific) activity"/>
    <property type="evidence" value="ECO:0007669"/>
    <property type="project" value="UniProtKB-EC"/>
</dbReference>
<evidence type="ECO:0000256" key="6">
    <source>
        <dbReference type="ARBA" id="ARBA00047942"/>
    </source>
</evidence>
<dbReference type="Pfam" id="PF12161">
    <property type="entry name" value="HsdM_N"/>
    <property type="match status" value="1"/>
</dbReference>
<dbReference type="GO" id="GO:0008170">
    <property type="term" value="F:N-methyltransferase activity"/>
    <property type="evidence" value="ECO:0007669"/>
    <property type="project" value="InterPro"/>
</dbReference>
<evidence type="ECO:0000256" key="1">
    <source>
        <dbReference type="ARBA" id="ARBA00011900"/>
    </source>
</evidence>
<dbReference type="EMBL" id="AE000666">
    <property type="protein sequence ID" value="AAB85440.1"/>
    <property type="molecule type" value="Genomic_DNA"/>
</dbReference>
<dbReference type="PIR" id="C69226">
    <property type="entry name" value="C69226"/>
</dbReference>
<feature type="domain" description="DNA methylase adenine-specific" evidence="7">
    <location>
        <begin position="262"/>
        <end position="577"/>
    </location>
</feature>
<dbReference type="SUPFAM" id="SSF46785">
    <property type="entry name" value="Winged helix' DNA-binding domain"/>
    <property type="match status" value="1"/>
</dbReference>
<dbReference type="AlphaFoldDB" id="O27025"/>
<keyword evidence="5" id="KW-0680">Restriction system</keyword>
<reference evidence="9 10" key="1">
    <citation type="journal article" date="1997" name="J. Bacteriol.">
        <title>Complete genome sequence of Methanobacterium thermoautotrophicum deltaH: functional analysis and comparative genomics.</title>
        <authorList>
            <person name="Smith D.R."/>
            <person name="Doucette-Stamm L.A."/>
            <person name="Deloughery C."/>
            <person name="Lee H.-M."/>
            <person name="Dubois J."/>
            <person name="Aldredge T."/>
            <person name="Bashirzadeh R."/>
            <person name="Blakely D."/>
            <person name="Cook R."/>
            <person name="Gilbert K."/>
            <person name="Harrison D."/>
            <person name="Hoang L."/>
            <person name="Keagle P."/>
            <person name="Lumm W."/>
            <person name="Pothier B."/>
            <person name="Qiu D."/>
            <person name="Spadafora R."/>
            <person name="Vicare R."/>
            <person name="Wang Y."/>
            <person name="Wierzbowski J."/>
            <person name="Gibson R."/>
            <person name="Jiwani N."/>
            <person name="Caruso A."/>
            <person name="Bush D."/>
            <person name="Safer H."/>
            <person name="Patwell D."/>
            <person name="Prabhakar S."/>
            <person name="McDougall S."/>
            <person name="Shimer G."/>
            <person name="Goyal A."/>
            <person name="Pietrovski S."/>
            <person name="Church G.M."/>
            <person name="Daniels C.J."/>
            <person name="Mao J.-i."/>
            <person name="Rice P."/>
            <person name="Nolling J."/>
            <person name="Reeve J.N."/>
        </authorList>
    </citation>
    <scope>NUCLEOTIDE SEQUENCE [LARGE SCALE GENOMIC DNA]</scope>
    <source>
        <strain evidence="10">ATCC 29096 / DSM 1053 / JCM 10044 / NBRC 100330 / Delta H</strain>
    </source>
</reference>
<keyword evidence="3" id="KW-0808">Transferase</keyword>
<dbReference type="Pfam" id="PF02384">
    <property type="entry name" value="N6_Mtase"/>
    <property type="match status" value="1"/>
</dbReference>
<dbReference type="PANTHER" id="PTHR42933">
    <property type="entry name" value="SLR6095 PROTEIN"/>
    <property type="match status" value="1"/>
</dbReference>
<dbReference type="Gene3D" id="3.40.50.150">
    <property type="entry name" value="Vaccinia Virus protein VP39"/>
    <property type="match status" value="1"/>
</dbReference>
<dbReference type="Proteomes" id="UP000005223">
    <property type="component" value="Chromosome"/>
</dbReference>
<accession>O27025</accession>
<dbReference type="GO" id="GO:0003677">
    <property type="term" value="F:DNA binding"/>
    <property type="evidence" value="ECO:0007669"/>
    <property type="project" value="InterPro"/>
</dbReference>
<dbReference type="HOGENOM" id="CLU_013049_4_2_2"/>
<dbReference type="InParanoid" id="O27025"/>
<dbReference type="REBASE" id="3604">
    <property type="entry name" value="M.MthHORF942P"/>
</dbReference>
<proteinExistence type="predicted"/>
<dbReference type="PATRIC" id="fig|187420.15.peg.925"/>
<evidence type="ECO:0000256" key="4">
    <source>
        <dbReference type="ARBA" id="ARBA00022691"/>
    </source>
</evidence>
<dbReference type="GO" id="GO:0009307">
    <property type="term" value="P:DNA restriction-modification system"/>
    <property type="evidence" value="ECO:0007669"/>
    <property type="project" value="UniProtKB-KW"/>
</dbReference>
<dbReference type="InterPro" id="IPR029063">
    <property type="entry name" value="SAM-dependent_MTases_sf"/>
</dbReference>
<dbReference type="InterPro" id="IPR051537">
    <property type="entry name" value="DNA_Adenine_Mtase"/>
</dbReference>
<dbReference type="STRING" id="187420.MTH_942"/>
<dbReference type="PaxDb" id="187420-MTH_942"/>
<evidence type="ECO:0000256" key="2">
    <source>
        <dbReference type="ARBA" id="ARBA00022603"/>
    </source>
</evidence>
<dbReference type="InterPro" id="IPR003356">
    <property type="entry name" value="DNA_methylase_A-5"/>
</dbReference>